<dbReference type="InterPro" id="IPR029044">
    <property type="entry name" value="Nucleotide-diphossugar_trans"/>
</dbReference>
<dbReference type="InterPro" id="IPR050834">
    <property type="entry name" value="Glycosyltransf_2"/>
</dbReference>
<dbReference type="RefSeq" id="WP_002695624.1">
    <property type="nucleotide sequence ID" value="NZ_AAWS01000008.1"/>
</dbReference>
<protein>
    <submittedName>
        <fullName evidence="2">Glycosyltransferase</fullName>
    </submittedName>
</protein>
<dbReference type="Gene3D" id="3.90.550.10">
    <property type="entry name" value="Spore Coat Polysaccharide Biosynthesis Protein SpsA, Chain A"/>
    <property type="match status" value="1"/>
</dbReference>
<dbReference type="CDD" id="cd06433">
    <property type="entry name" value="GT_2_WfgS_like"/>
    <property type="match status" value="1"/>
</dbReference>
<organism evidence="2 3">
    <name type="scientific">Microscilla marina ATCC 23134</name>
    <dbReference type="NCBI Taxonomy" id="313606"/>
    <lineage>
        <taxon>Bacteria</taxon>
        <taxon>Pseudomonadati</taxon>
        <taxon>Bacteroidota</taxon>
        <taxon>Cytophagia</taxon>
        <taxon>Cytophagales</taxon>
        <taxon>Microscillaceae</taxon>
        <taxon>Microscilla</taxon>
    </lineage>
</organism>
<dbReference type="InterPro" id="IPR001173">
    <property type="entry name" value="Glyco_trans_2-like"/>
</dbReference>
<gene>
    <name evidence="2" type="ORF">M23134_05406</name>
</gene>
<accession>A1ZHR6</accession>
<dbReference type="Pfam" id="PF00535">
    <property type="entry name" value="Glycos_transf_2"/>
    <property type="match status" value="1"/>
</dbReference>
<reference evidence="2 3" key="1">
    <citation type="submission" date="2007-01" db="EMBL/GenBank/DDBJ databases">
        <authorList>
            <person name="Haygood M."/>
            <person name="Podell S."/>
            <person name="Anderson C."/>
            <person name="Hopkinson B."/>
            <person name="Roe K."/>
            <person name="Barbeau K."/>
            <person name="Gaasterland T."/>
            <person name="Ferriera S."/>
            <person name="Johnson J."/>
            <person name="Kravitz S."/>
            <person name="Beeson K."/>
            <person name="Sutton G."/>
            <person name="Rogers Y.-H."/>
            <person name="Friedman R."/>
            <person name="Frazier M."/>
            <person name="Venter J.C."/>
        </authorList>
    </citation>
    <scope>NUCLEOTIDE SEQUENCE [LARGE SCALE GENOMIC DNA]</scope>
    <source>
        <strain evidence="2 3">ATCC 23134</strain>
    </source>
</reference>
<name>A1ZHR6_MICM2</name>
<comment type="caution">
    <text evidence="2">The sequence shown here is derived from an EMBL/GenBank/DDBJ whole genome shotgun (WGS) entry which is preliminary data.</text>
</comment>
<evidence type="ECO:0000313" key="3">
    <source>
        <dbReference type="Proteomes" id="UP000004095"/>
    </source>
</evidence>
<dbReference type="SUPFAM" id="SSF53448">
    <property type="entry name" value="Nucleotide-diphospho-sugar transferases"/>
    <property type="match status" value="1"/>
</dbReference>
<dbReference type="AlphaFoldDB" id="A1ZHR6"/>
<sequence>MNEFPKITIITPSYNQGHFIEQTILSVVEQQYPNLEYFIIDGGSTDNTVDIIKKYEEHITYWVSEKDKGQSHAINKGLDKASGQIINWLNSDDYYEPHALFKVATAFNRGEHVKVVCGRSRLFKGQKTVKYSNGTDVYTDNLAKTIGWARIDQPETFFKAEVVKKMGLLDNRLHYLMDRDWWIKYLLLFGLQGVVKIPDILVNFRLHEDSKTVSQNDGFQVEHDTYFYALARQYELSKYAEIVAEVCQVDERFAVQLDDYEPDEELLEEVFNYYLFLRANEFYAQNEPQKAQRLLEQINTDLLAEDDQKLWKKLKFRNKYIPQPILNIWRNTVSKIRK</sequence>
<dbReference type="PANTHER" id="PTHR43685">
    <property type="entry name" value="GLYCOSYLTRANSFERASE"/>
    <property type="match status" value="1"/>
</dbReference>
<dbReference type="OrthoDB" id="9788101at2"/>
<keyword evidence="3" id="KW-1185">Reference proteome</keyword>
<proteinExistence type="predicted"/>
<dbReference type="GO" id="GO:0016740">
    <property type="term" value="F:transferase activity"/>
    <property type="evidence" value="ECO:0007669"/>
    <property type="project" value="UniProtKB-KW"/>
</dbReference>
<dbReference type="eggNOG" id="COG1215">
    <property type="taxonomic scope" value="Bacteria"/>
</dbReference>
<dbReference type="EMBL" id="AAWS01000008">
    <property type="protein sequence ID" value="EAY30073.1"/>
    <property type="molecule type" value="Genomic_DNA"/>
</dbReference>
<feature type="domain" description="Glycosyltransferase 2-like" evidence="1">
    <location>
        <begin position="8"/>
        <end position="132"/>
    </location>
</feature>
<evidence type="ECO:0000313" key="2">
    <source>
        <dbReference type="EMBL" id="EAY30073.1"/>
    </source>
</evidence>
<dbReference type="Proteomes" id="UP000004095">
    <property type="component" value="Unassembled WGS sequence"/>
</dbReference>
<evidence type="ECO:0000259" key="1">
    <source>
        <dbReference type="Pfam" id="PF00535"/>
    </source>
</evidence>
<keyword evidence="2" id="KW-0808">Transferase</keyword>
<dbReference type="PANTHER" id="PTHR43685:SF11">
    <property type="entry name" value="GLYCOSYLTRANSFERASE TAGX-RELATED"/>
    <property type="match status" value="1"/>
</dbReference>